<organism evidence="1 2">
    <name type="scientific">Amborella trichopoda</name>
    <dbReference type="NCBI Taxonomy" id="13333"/>
    <lineage>
        <taxon>Eukaryota</taxon>
        <taxon>Viridiplantae</taxon>
        <taxon>Streptophyta</taxon>
        <taxon>Embryophyta</taxon>
        <taxon>Tracheophyta</taxon>
        <taxon>Spermatophyta</taxon>
        <taxon>Magnoliopsida</taxon>
        <taxon>Amborellales</taxon>
        <taxon>Amborellaceae</taxon>
        <taxon>Amborella</taxon>
    </lineage>
</organism>
<dbReference type="KEGG" id="atr:18445124"/>
<dbReference type="InterPro" id="IPR011992">
    <property type="entry name" value="EF-hand-dom_pair"/>
</dbReference>
<dbReference type="OrthoDB" id="343296at2759"/>
<dbReference type="PANTHER" id="PTHR47319">
    <property type="entry name" value="CALCIUM-BINDING PROTEIN KIC"/>
    <property type="match status" value="1"/>
</dbReference>
<dbReference type="Gene3D" id="1.10.238.10">
    <property type="entry name" value="EF-hand"/>
    <property type="match status" value="1"/>
</dbReference>
<dbReference type="HOGENOM" id="CLU_137017_0_0_1"/>
<dbReference type="Proteomes" id="UP000017836">
    <property type="component" value="Unassembled WGS sequence"/>
</dbReference>
<keyword evidence="2" id="KW-1185">Reference proteome</keyword>
<proteinExistence type="predicted"/>
<dbReference type="InterPro" id="IPR044205">
    <property type="entry name" value="KIC/PBP1/KRP1"/>
</dbReference>
<evidence type="ECO:0000313" key="1">
    <source>
        <dbReference type="EMBL" id="ERN16798.1"/>
    </source>
</evidence>
<dbReference type="GO" id="GO:0005509">
    <property type="term" value="F:calcium ion binding"/>
    <property type="evidence" value="ECO:0007669"/>
    <property type="project" value="InterPro"/>
</dbReference>
<reference evidence="2" key="1">
    <citation type="journal article" date="2013" name="Science">
        <title>The Amborella genome and the evolution of flowering plants.</title>
        <authorList>
            <consortium name="Amborella Genome Project"/>
        </authorList>
    </citation>
    <scope>NUCLEOTIDE SEQUENCE [LARGE SCALE GENOMIC DNA]</scope>
</reference>
<dbReference type="eggNOG" id="KOG0028">
    <property type="taxonomic scope" value="Eukaryota"/>
</dbReference>
<dbReference type="EMBL" id="KI392405">
    <property type="protein sequence ID" value="ERN16798.1"/>
    <property type="molecule type" value="Genomic_DNA"/>
</dbReference>
<protein>
    <recommendedName>
        <fullName evidence="3">EF-hand domain-containing protein</fullName>
    </recommendedName>
</protein>
<dbReference type="STRING" id="13333.U5D8T0"/>
<sequence length="110" mass="12402">MSQNQAIEYEDLLPIMVENLEADVFKAELNGFKLLADPSKGLITFESLKKNCTLLGLDYPRELMAMVGEGDNDGDEALNEQEFCKCRSHERGAGLLEETVIHKIKRVRES</sequence>
<dbReference type="AlphaFoldDB" id="U5D8T0"/>
<name>U5D8T0_AMBTC</name>
<evidence type="ECO:0000313" key="2">
    <source>
        <dbReference type="Proteomes" id="UP000017836"/>
    </source>
</evidence>
<gene>
    <name evidence="1" type="ORF">AMTR_s00057p00088620</name>
</gene>
<dbReference type="SUPFAM" id="SSF47473">
    <property type="entry name" value="EF-hand"/>
    <property type="match status" value="1"/>
</dbReference>
<dbReference type="PANTHER" id="PTHR47319:SF5">
    <property type="entry name" value="CALCIUM-BINDING EF-HAND PROTEIN"/>
    <property type="match status" value="1"/>
</dbReference>
<evidence type="ECO:0008006" key="3">
    <source>
        <dbReference type="Google" id="ProtNLM"/>
    </source>
</evidence>
<accession>U5D8T0</accession>
<dbReference type="Gramene" id="ERN16798">
    <property type="protein sequence ID" value="ERN16798"/>
    <property type="gene ID" value="AMTR_s00057p00088620"/>
</dbReference>